<keyword evidence="2" id="KW-0328">Glycosyltransferase</keyword>
<evidence type="ECO:0000256" key="2">
    <source>
        <dbReference type="ARBA" id="ARBA00022676"/>
    </source>
</evidence>
<evidence type="ECO:0000256" key="4">
    <source>
        <dbReference type="ARBA" id="ARBA00023136"/>
    </source>
</evidence>
<keyword evidence="5" id="KW-0325">Glycoprotein</keyword>
<keyword evidence="3" id="KW-0808">Transferase</keyword>
<evidence type="ECO:0008006" key="7">
    <source>
        <dbReference type="Google" id="ProtNLM"/>
    </source>
</evidence>
<evidence type="ECO:0000256" key="3">
    <source>
        <dbReference type="ARBA" id="ARBA00022679"/>
    </source>
</evidence>
<reference evidence="6" key="1">
    <citation type="journal article" date="2020" name="Nature">
        <title>Giant virus diversity and host interactions through global metagenomics.</title>
        <authorList>
            <person name="Schulz F."/>
            <person name="Roux S."/>
            <person name="Paez-Espino D."/>
            <person name="Jungbluth S."/>
            <person name="Walsh D.A."/>
            <person name="Denef V.J."/>
            <person name="McMahon K.D."/>
            <person name="Konstantinidis K.T."/>
            <person name="Eloe-Fadrosh E.A."/>
            <person name="Kyrpides N.C."/>
            <person name="Woyke T."/>
        </authorList>
    </citation>
    <scope>NUCLEOTIDE SEQUENCE</scope>
    <source>
        <strain evidence="6">GVMAG-M-3300023179-150</strain>
    </source>
</reference>
<dbReference type="EMBL" id="MN739759">
    <property type="protein sequence ID" value="QHT25214.1"/>
    <property type="molecule type" value="Genomic_DNA"/>
</dbReference>
<dbReference type="GO" id="GO:0016757">
    <property type="term" value="F:glycosyltransferase activity"/>
    <property type="evidence" value="ECO:0007669"/>
    <property type="project" value="UniProtKB-KW"/>
</dbReference>
<dbReference type="PANTHER" id="PTHR31042">
    <property type="entry name" value="CORE-2/I-BRANCHING BETA-1,6-N-ACETYLGLUCOSAMINYLTRANSFERASE FAMILY PROTEIN-RELATED"/>
    <property type="match status" value="1"/>
</dbReference>
<dbReference type="Pfam" id="PF02485">
    <property type="entry name" value="Branch"/>
    <property type="match status" value="1"/>
</dbReference>
<evidence type="ECO:0000313" key="6">
    <source>
        <dbReference type="EMBL" id="QHT25214.1"/>
    </source>
</evidence>
<evidence type="ECO:0000256" key="5">
    <source>
        <dbReference type="ARBA" id="ARBA00023180"/>
    </source>
</evidence>
<evidence type="ECO:0000256" key="1">
    <source>
        <dbReference type="ARBA" id="ARBA00004606"/>
    </source>
</evidence>
<comment type="subcellular location">
    <subcellularLocation>
        <location evidence="1">Membrane</location>
        <topology evidence="1">Single-pass type II membrane protein</topology>
    </subcellularLocation>
</comment>
<dbReference type="GO" id="GO:0016020">
    <property type="term" value="C:membrane"/>
    <property type="evidence" value="ECO:0007669"/>
    <property type="project" value="UniProtKB-SubCell"/>
</dbReference>
<protein>
    <recommendedName>
        <fullName evidence="7">Nucleotide-diphospho-sugar transferase domain-containing protein</fullName>
    </recommendedName>
</protein>
<dbReference type="AlphaFoldDB" id="A0A6C0E800"/>
<proteinExistence type="predicted"/>
<dbReference type="PANTHER" id="PTHR31042:SF150">
    <property type="entry name" value="OS06G0661900 PROTEIN"/>
    <property type="match status" value="1"/>
</dbReference>
<accession>A0A6C0E800</accession>
<dbReference type="InterPro" id="IPR044174">
    <property type="entry name" value="BC10-like"/>
</dbReference>
<organism evidence="6">
    <name type="scientific">viral metagenome</name>
    <dbReference type="NCBI Taxonomy" id="1070528"/>
    <lineage>
        <taxon>unclassified sequences</taxon>
        <taxon>metagenomes</taxon>
        <taxon>organismal metagenomes</taxon>
    </lineage>
</organism>
<name>A0A6C0E800_9ZZZZ</name>
<sequence length="303" mass="35642">MTIPTLIIILVLIVLIFTDTIKINITNNENEGFENQLDSKPKSKIAFCFLTVGDINKHNVWETFLKGNEHLYNIYVHPKYPNKVTSFFKNYIIPSHDQIPTEWGKISLVKATIKLLQNAIKDQNNKMIILVSDSCIPIYNFDYIYNDLISQQNNIISMHNQQNIYTHLRYKQISNPKFIPHHKFKKVSQWMALNYLTANYIVKNDYTNLYKDMSCPDEHYFVNILDKFDIPYNTRKLTFDDWDNPSLDPKYRPYPKTFTELNNNNLRNARRTGALFIRKVAPETSINLSELLIQSNDVHIITK</sequence>
<keyword evidence="4" id="KW-0472">Membrane</keyword>
<dbReference type="InterPro" id="IPR003406">
    <property type="entry name" value="Glyco_trans_14"/>
</dbReference>